<name>A0A6C0EHP0_9ZZZZ</name>
<feature type="compositionally biased region" description="Low complexity" evidence="1">
    <location>
        <begin position="139"/>
        <end position="160"/>
    </location>
</feature>
<feature type="compositionally biased region" description="Basic and acidic residues" evidence="1">
    <location>
        <begin position="162"/>
        <end position="175"/>
    </location>
</feature>
<dbReference type="InterPro" id="IPR036249">
    <property type="entry name" value="Thioredoxin-like_sf"/>
</dbReference>
<sequence length="175" mass="19533">MSKPVLFYSPSCSHCINLWKNLKELNILDKIIKINSNKTKVPNYIKSVPTLIVEGRDPIKGESILMYFKSAEPPKVSLNNSSNNSGNNSLNVSNEGVEDYMAGEMGGSWSDNYSFIENKNPIKHSYSFIDSVDRPITTTNTIDNNGTNSNGNGGNNTSINQRLDEYKANRDKDFK</sequence>
<dbReference type="EMBL" id="MN738863">
    <property type="protein sequence ID" value="QHT28577.1"/>
    <property type="molecule type" value="Genomic_DNA"/>
</dbReference>
<evidence type="ECO:0000256" key="1">
    <source>
        <dbReference type="SAM" id="MobiDB-lite"/>
    </source>
</evidence>
<reference evidence="2" key="1">
    <citation type="journal article" date="2020" name="Nature">
        <title>Giant virus diversity and host interactions through global metagenomics.</title>
        <authorList>
            <person name="Schulz F."/>
            <person name="Roux S."/>
            <person name="Paez-Espino D."/>
            <person name="Jungbluth S."/>
            <person name="Walsh D.A."/>
            <person name="Denef V.J."/>
            <person name="McMahon K.D."/>
            <person name="Konstantinidis K.T."/>
            <person name="Eloe-Fadrosh E.A."/>
            <person name="Kyrpides N.C."/>
            <person name="Woyke T."/>
        </authorList>
    </citation>
    <scope>NUCLEOTIDE SEQUENCE</scope>
    <source>
        <strain evidence="2">GVMAG-M-3300001351-8</strain>
    </source>
</reference>
<organism evidence="2">
    <name type="scientific">viral metagenome</name>
    <dbReference type="NCBI Taxonomy" id="1070528"/>
    <lineage>
        <taxon>unclassified sequences</taxon>
        <taxon>metagenomes</taxon>
        <taxon>organismal metagenomes</taxon>
    </lineage>
</organism>
<dbReference type="AlphaFoldDB" id="A0A6C0EHP0"/>
<evidence type="ECO:0008006" key="3">
    <source>
        <dbReference type="Google" id="ProtNLM"/>
    </source>
</evidence>
<protein>
    <recommendedName>
        <fullName evidence="3">Glutaredoxin domain-containing protein</fullName>
    </recommendedName>
</protein>
<accession>A0A6C0EHP0</accession>
<feature type="region of interest" description="Disordered" evidence="1">
    <location>
        <begin position="139"/>
        <end position="175"/>
    </location>
</feature>
<dbReference type="SUPFAM" id="SSF52833">
    <property type="entry name" value="Thioredoxin-like"/>
    <property type="match status" value="1"/>
</dbReference>
<evidence type="ECO:0000313" key="2">
    <source>
        <dbReference type="EMBL" id="QHT28577.1"/>
    </source>
</evidence>
<proteinExistence type="predicted"/>